<dbReference type="AlphaFoldDB" id="A0AA90SKM9"/>
<keyword evidence="8" id="KW-0100">Branched-chain amino acid biosynthesis</keyword>
<comment type="pathway">
    <text evidence="1">Amino-acid biosynthesis; L-isoleucine biosynthesis; L-isoleucine from 2-oxobutanoate: step 1/4.</text>
</comment>
<evidence type="ECO:0000256" key="7">
    <source>
        <dbReference type="ARBA" id="ARBA00023052"/>
    </source>
</evidence>
<name>A0AA90SKM9_9ACTN</name>
<dbReference type="InterPro" id="IPR029061">
    <property type="entry name" value="THDP-binding"/>
</dbReference>
<dbReference type="GO" id="GO:0030976">
    <property type="term" value="F:thiamine pyrophosphate binding"/>
    <property type="evidence" value="ECO:0007669"/>
    <property type="project" value="InterPro"/>
</dbReference>
<dbReference type="GO" id="GO:0050660">
    <property type="term" value="F:flavin adenine dinucleotide binding"/>
    <property type="evidence" value="ECO:0007669"/>
    <property type="project" value="TreeGrafter"/>
</dbReference>
<dbReference type="InterPro" id="IPR045229">
    <property type="entry name" value="TPP_enz"/>
</dbReference>
<evidence type="ECO:0000256" key="5">
    <source>
        <dbReference type="ARBA" id="ARBA00022630"/>
    </source>
</evidence>
<keyword evidence="11" id="KW-1133">Transmembrane helix</keyword>
<evidence type="ECO:0000313" key="16">
    <source>
        <dbReference type="Proteomes" id="UP001178281"/>
    </source>
</evidence>
<keyword evidence="8" id="KW-0028">Amino-acid biosynthesis</keyword>
<feature type="domain" description="Thiamine pyrophosphate enzyme N-terminal TPP-binding" evidence="14">
    <location>
        <begin position="30"/>
        <end position="145"/>
    </location>
</feature>
<keyword evidence="5" id="KW-0285">Flavoprotein</keyword>
<dbReference type="EC" id="2.2.1.6" evidence="4"/>
<keyword evidence="16" id="KW-1185">Reference proteome</keyword>
<dbReference type="GO" id="GO:0009099">
    <property type="term" value="P:L-valine biosynthetic process"/>
    <property type="evidence" value="ECO:0007669"/>
    <property type="project" value="TreeGrafter"/>
</dbReference>
<comment type="catalytic activity">
    <reaction evidence="9">
        <text>2 pyruvate + H(+) = (2S)-2-acetolactate + CO2</text>
        <dbReference type="Rhea" id="RHEA:25249"/>
        <dbReference type="ChEBI" id="CHEBI:15361"/>
        <dbReference type="ChEBI" id="CHEBI:15378"/>
        <dbReference type="ChEBI" id="CHEBI:16526"/>
        <dbReference type="ChEBI" id="CHEBI:58476"/>
        <dbReference type="EC" id="2.2.1.6"/>
    </reaction>
</comment>
<evidence type="ECO:0000259" key="12">
    <source>
        <dbReference type="Pfam" id="PF00205"/>
    </source>
</evidence>
<gene>
    <name evidence="15" type="ORF">Q7X28_05715</name>
</gene>
<dbReference type="InterPro" id="IPR011766">
    <property type="entry name" value="TPP_enzyme_TPP-bd"/>
</dbReference>
<dbReference type="PANTHER" id="PTHR18968:SF13">
    <property type="entry name" value="ACETOLACTATE SYNTHASE CATALYTIC SUBUNIT, MITOCHONDRIAL"/>
    <property type="match status" value="1"/>
</dbReference>
<dbReference type="InterPro" id="IPR012000">
    <property type="entry name" value="Thiamin_PyroP_enz_cen_dom"/>
</dbReference>
<dbReference type="RefSeq" id="WP_305110634.1">
    <property type="nucleotide sequence ID" value="NZ_JAUTIX010000002.1"/>
</dbReference>
<evidence type="ECO:0000256" key="2">
    <source>
        <dbReference type="ARBA" id="ARBA00005025"/>
    </source>
</evidence>
<dbReference type="EMBL" id="JAUTIX010000002">
    <property type="protein sequence ID" value="MDP0397418.1"/>
    <property type="molecule type" value="Genomic_DNA"/>
</dbReference>
<dbReference type="SUPFAM" id="SSF52518">
    <property type="entry name" value="Thiamin diphosphate-binding fold (THDP-binding)"/>
    <property type="match status" value="2"/>
</dbReference>
<evidence type="ECO:0000259" key="13">
    <source>
        <dbReference type="Pfam" id="PF02775"/>
    </source>
</evidence>
<evidence type="ECO:0000259" key="14">
    <source>
        <dbReference type="Pfam" id="PF02776"/>
    </source>
</evidence>
<evidence type="ECO:0000256" key="9">
    <source>
        <dbReference type="ARBA" id="ARBA00048670"/>
    </source>
</evidence>
<protein>
    <recommendedName>
        <fullName evidence="4">acetolactate synthase</fullName>
        <ecNumber evidence="4">2.2.1.6</ecNumber>
    </recommendedName>
</protein>
<proteinExistence type="inferred from homology"/>
<dbReference type="GO" id="GO:0000287">
    <property type="term" value="F:magnesium ion binding"/>
    <property type="evidence" value="ECO:0007669"/>
    <property type="project" value="InterPro"/>
</dbReference>
<evidence type="ECO:0000256" key="8">
    <source>
        <dbReference type="ARBA" id="ARBA00023304"/>
    </source>
</evidence>
<keyword evidence="7 10" id="KW-0786">Thiamine pyrophosphate</keyword>
<dbReference type="Pfam" id="PF02775">
    <property type="entry name" value="TPP_enzyme_C"/>
    <property type="match status" value="1"/>
</dbReference>
<evidence type="ECO:0000256" key="3">
    <source>
        <dbReference type="ARBA" id="ARBA00007812"/>
    </source>
</evidence>
<keyword evidence="6" id="KW-0274">FAD</keyword>
<accession>A0AA90SKM9</accession>
<sequence>MHLTVNPSSCGSSLWCESHGPTVADVTPNCASALADALYGYGIRNAYGIHGANSEDLFAALLRAPRDRRVRLTIAKHEFGAGAMADGATRITGRPSCLIATSGGAAMNCVPALAEAYQSRVPVLALIGCPPTGSEGHGAFQDMCNAPRSVDAPALFRAVTGYSARVGAPSDLGPALAGAFDALDSGLPAALLLPKDVQVADAQEMTAERHYASPPTIAPSAEVIDALRAARRPLILLGGAASRARVGRAVGDLARATGAVIAVGPNGRDLALGDGHTVGVSGVMGHPSVVRAAGEADLILALGTDLDVMDRGGLEPALRATFTVHADAQPPLFEVSVHEPAPDVPGYIRGLVTGLGPGPDRPPWTTAGPEPIVVPRPESGRITCADAVDTLAETIPPDALVFADAGNAGAAAVHRLPLGTGSRFVVALGMGGMGFGIAAGVGAAIATGRRTVILAGDGAFYMHGMEIHTAIEANAPVLLVVFNNDAHGMCVAREERFFSDLPSLNLFRHTRIGDGLAAMFPTMRVRTAGTVDEIRTAALDLAETRGGPECLVIDTDPLEIPPFAAILPATAKEPR</sequence>
<evidence type="ECO:0000256" key="6">
    <source>
        <dbReference type="ARBA" id="ARBA00022827"/>
    </source>
</evidence>
<organism evidence="15 16">
    <name type="scientific">Tsukamurella strandjordii</name>
    <dbReference type="NCBI Taxonomy" id="147577"/>
    <lineage>
        <taxon>Bacteria</taxon>
        <taxon>Bacillati</taxon>
        <taxon>Actinomycetota</taxon>
        <taxon>Actinomycetes</taxon>
        <taxon>Mycobacteriales</taxon>
        <taxon>Tsukamurellaceae</taxon>
        <taxon>Tsukamurella</taxon>
    </lineage>
</organism>
<evidence type="ECO:0000256" key="1">
    <source>
        <dbReference type="ARBA" id="ARBA00004974"/>
    </source>
</evidence>
<dbReference type="CDD" id="cd00568">
    <property type="entry name" value="TPP_enzymes"/>
    <property type="match status" value="1"/>
</dbReference>
<dbReference type="SUPFAM" id="SSF52467">
    <property type="entry name" value="DHS-like NAD/FAD-binding domain"/>
    <property type="match status" value="1"/>
</dbReference>
<dbReference type="Gene3D" id="3.40.50.970">
    <property type="match status" value="2"/>
</dbReference>
<dbReference type="CDD" id="cd07035">
    <property type="entry name" value="TPP_PYR_POX_like"/>
    <property type="match status" value="1"/>
</dbReference>
<dbReference type="Pfam" id="PF02776">
    <property type="entry name" value="TPP_enzyme_N"/>
    <property type="match status" value="1"/>
</dbReference>
<dbReference type="GO" id="GO:0009097">
    <property type="term" value="P:isoleucine biosynthetic process"/>
    <property type="evidence" value="ECO:0007669"/>
    <property type="project" value="TreeGrafter"/>
</dbReference>
<dbReference type="PANTHER" id="PTHR18968">
    <property type="entry name" value="THIAMINE PYROPHOSPHATE ENZYMES"/>
    <property type="match status" value="1"/>
</dbReference>
<dbReference type="InterPro" id="IPR012001">
    <property type="entry name" value="Thiamin_PyroP_enz_TPP-bd_dom"/>
</dbReference>
<keyword evidence="11" id="KW-0472">Membrane</keyword>
<keyword evidence="11" id="KW-0812">Transmembrane</keyword>
<evidence type="ECO:0000256" key="10">
    <source>
        <dbReference type="RuleBase" id="RU362132"/>
    </source>
</evidence>
<feature type="transmembrane region" description="Helical" evidence="11">
    <location>
        <begin position="424"/>
        <end position="446"/>
    </location>
</feature>
<dbReference type="Pfam" id="PF00205">
    <property type="entry name" value="TPP_enzyme_M"/>
    <property type="match status" value="1"/>
</dbReference>
<comment type="caution">
    <text evidence="15">The sequence shown here is derived from an EMBL/GenBank/DDBJ whole genome shotgun (WGS) entry which is preliminary data.</text>
</comment>
<evidence type="ECO:0000313" key="15">
    <source>
        <dbReference type="EMBL" id="MDP0397418.1"/>
    </source>
</evidence>
<comment type="similarity">
    <text evidence="3 10">Belongs to the TPP enzyme family.</text>
</comment>
<reference evidence="15" key="1">
    <citation type="submission" date="2023-08" db="EMBL/GenBank/DDBJ databases">
        <title>The draft genome of Tsukamurella strandjordii strain 050030.</title>
        <authorList>
            <person name="Zhao F."/>
            <person name="Feng Y."/>
            <person name="Zong Z."/>
        </authorList>
    </citation>
    <scope>NUCLEOTIDE SEQUENCE</scope>
    <source>
        <strain evidence="15">050030</strain>
    </source>
</reference>
<dbReference type="Gene3D" id="3.40.50.1220">
    <property type="entry name" value="TPP-binding domain"/>
    <property type="match status" value="1"/>
</dbReference>
<comment type="pathway">
    <text evidence="2">Amino-acid biosynthesis; L-valine biosynthesis; L-valine from pyruvate: step 1/4.</text>
</comment>
<evidence type="ECO:0000256" key="4">
    <source>
        <dbReference type="ARBA" id="ARBA00013145"/>
    </source>
</evidence>
<dbReference type="GO" id="GO:0005948">
    <property type="term" value="C:acetolactate synthase complex"/>
    <property type="evidence" value="ECO:0007669"/>
    <property type="project" value="TreeGrafter"/>
</dbReference>
<feature type="domain" description="Thiamine pyrophosphate enzyme TPP-binding" evidence="13">
    <location>
        <begin position="404"/>
        <end position="503"/>
    </location>
</feature>
<feature type="domain" description="Thiamine pyrophosphate enzyme central" evidence="12">
    <location>
        <begin position="221"/>
        <end position="330"/>
    </location>
</feature>
<dbReference type="InterPro" id="IPR029035">
    <property type="entry name" value="DHS-like_NAD/FAD-binding_dom"/>
</dbReference>
<dbReference type="Proteomes" id="UP001178281">
    <property type="component" value="Unassembled WGS sequence"/>
</dbReference>
<evidence type="ECO:0000256" key="11">
    <source>
        <dbReference type="SAM" id="Phobius"/>
    </source>
</evidence>
<dbReference type="GO" id="GO:0003984">
    <property type="term" value="F:acetolactate synthase activity"/>
    <property type="evidence" value="ECO:0007669"/>
    <property type="project" value="UniProtKB-EC"/>
</dbReference>